<sequence>MVRKWLIFTILAIALIACNQKDALKNAGGLTNMEGIIVKKSSYQGNLLLIVPNIVESDITGLDEHELLLLASEKKGIYFYVSQEIFNKYQLYERVSVEYDPNGDVEESDPPNRSYISIKSIE</sequence>
<evidence type="ECO:0008006" key="3">
    <source>
        <dbReference type="Google" id="ProtNLM"/>
    </source>
</evidence>
<dbReference type="EMBL" id="CAKJTJ010000029">
    <property type="protein sequence ID" value="CAG9622893.1"/>
    <property type="molecule type" value="Genomic_DNA"/>
</dbReference>
<gene>
    <name evidence="1" type="ORF">BACCIP111883_03684</name>
</gene>
<protein>
    <recommendedName>
        <fullName evidence="3">DUF3221 domain-containing protein</fullName>
    </recommendedName>
</protein>
<evidence type="ECO:0000313" key="1">
    <source>
        <dbReference type="EMBL" id="CAG9622893.1"/>
    </source>
</evidence>
<comment type="caution">
    <text evidence="1">The sequence shown here is derived from an EMBL/GenBank/DDBJ whole genome shotgun (WGS) entry which is preliminary data.</text>
</comment>
<accession>A0ABM8YSY6</accession>
<name>A0ABM8YSY6_9BACI</name>
<dbReference type="Pfam" id="PF11518">
    <property type="entry name" value="DUF3221"/>
    <property type="match status" value="1"/>
</dbReference>
<proteinExistence type="predicted"/>
<dbReference type="PROSITE" id="PS51257">
    <property type="entry name" value="PROKAR_LIPOPROTEIN"/>
    <property type="match status" value="1"/>
</dbReference>
<organism evidence="1 2">
    <name type="scientific">Sutcliffiella rhizosphaerae</name>
    <dbReference type="NCBI Taxonomy" id="2880967"/>
    <lineage>
        <taxon>Bacteria</taxon>
        <taxon>Bacillati</taxon>
        <taxon>Bacillota</taxon>
        <taxon>Bacilli</taxon>
        <taxon>Bacillales</taxon>
        <taxon>Bacillaceae</taxon>
        <taxon>Sutcliffiella</taxon>
    </lineage>
</organism>
<dbReference type="Proteomes" id="UP000789833">
    <property type="component" value="Unassembled WGS sequence"/>
</dbReference>
<reference evidence="1 2" key="1">
    <citation type="submission" date="2021-10" db="EMBL/GenBank/DDBJ databases">
        <authorList>
            <person name="Criscuolo A."/>
        </authorList>
    </citation>
    <scope>NUCLEOTIDE SEQUENCE [LARGE SCALE GENOMIC DNA]</scope>
    <source>
        <strain evidence="2">CIP 111883</strain>
    </source>
</reference>
<dbReference type="RefSeq" id="WP_230503842.1">
    <property type="nucleotide sequence ID" value="NZ_CAKJTJ010000029.1"/>
</dbReference>
<keyword evidence="2" id="KW-1185">Reference proteome</keyword>
<dbReference type="InterPro" id="IPR021598">
    <property type="entry name" value="DUF3221"/>
</dbReference>
<evidence type="ECO:0000313" key="2">
    <source>
        <dbReference type="Proteomes" id="UP000789833"/>
    </source>
</evidence>